<accession>A0A521FVB4</accession>
<name>A0A521FVB4_9RHOB</name>
<proteinExistence type="predicted"/>
<dbReference type="EMBL" id="FXTO01000070">
    <property type="protein sequence ID" value="SMP00072.1"/>
    <property type="molecule type" value="Genomic_DNA"/>
</dbReference>
<organism evidence="1 2">
    <name type="scientific">Thalassovita litoralis</name>
    <dbReference type="NCBI Taxonomy" id="1010611"/>
    <lineage>
        <taxon>Bacteria</taxon>
        <taxon>Pseudomonadati</taxon>
        <taxon>Pseudomonadota</taxon>
        <taxon>Alphaproteobacteria</taxon>
        <taxon>Rhodobacterales</taxon>
        <taxon>Roseobacteraceae</taxon>
        <taxon>Thalassovita</taxon>
    </lineage>
</organism>
<protein>
    <submittedName>
        <fullName evidence="1">Uncharacterized protein</fullName>
    </submittedName>
</protein>
<keyword evidence="2" id="KW-1185">Reference proteome</keyword>
<evidence type="ECO:0000313" key="1">
    <source>
        <dbReference type="EMBL" id="SMP00072.1"/>
    </source>
</evidence>
<evidence type="ECO:0000313" key="2">
    <source>
        <dbReference type="Proteomes" id="UP000316030"/>
    </source>
</evidence>
<dbReference type="AlphaFoldDB" id="A0A521FVB4"/>
<gene>
    <name evidence="1" type="ORF">SAMN06265173_1702</name>
</gene>
<sequence>MLPVTFSDLHTYERASTATYVDASGTLRTAAVDEPRYDYDPETGRARGLLIEESSTNNVLNMLAPSTQSVTVAAQPYTLSFYGTGSITLSGAATGSLSGTGVADLVSLTYTPSAGSLTLTISGDVRMVNNEPGLIPTSRIITTVSPATRAADVLTRTPAQFPFASMPSALSWHVQGDMSYADTAAYREVSFARWTESPTSEIELRLNTAGGFSGTMQFIHDAGSEVIVSSVDAYSPGTLVPFSIASRHGATFINGAVDGTVLTANLTPTALPDLSATTMQIAPTFNGHIAVESGWVTDIGDTRLGEITA</sequence>
<reference evidence="1 2" key="1">
    <citation type="submission" date="2017-05" db="EMBL/GenBank/DDBJ databases">
        <authorList>
            <person name="Varghese N."/>
            <person name="Submissions S."/>
        </authorList>
    </citation>
    <scope>NUCLEOTIDE SEQUENCE [LARGE SCALE GENOMIC DNA]</scope>
    <source>
        <strain evidence="1 2">DSM 29506</strain>
    </source>
</reference>
<dbReference type="Proteomes" id="UP000316030">
    <property type="component" value="Unassembled WGS sequence"/>
</dbReference>